<dbReference type="AlphaFoldDB" id="A0A9N8W824"/>
<feature type="compositionally biased region" description="Polar residues" evidence="1">
    <location>
        <begin position="105"/>
        <end position="126"/>
    </location>
</feature>
<evidence type="ECO:0000256" key="1">
    <source>
        <dbReference type="SAM" id="MobiDB-lite"/>
    </source>
</evidence>
<comment type="caution">
    <text evidence="2">The sequence shown here is derived from an EMBL/GenBank/DDBJ whole genome shotgun (WGS) entry which is preliminary data.</text>
</comment>
<dbReference type="EMBL" id="CAJVPY010000560">
    <property type="protein sequence ID" value="CAG8480177.1"/>
    <property type="molecule type" value="Genomic_DNA"/>
</dbReference>
<evidence type="ECO:0000313" key="2">
    <source>
        <dbReference type="EMBL" id="CAG8480177.1"/>
    </source>
</evidence>
<evidence type="ECO:0000313" key="3">
    <source>
        <dbReference type="Proteomes" id="UP000789405"/>
    </source>
</evidence>
<proteinExistence type="predicted"/>
<feature type="region of interest" description="Disordered" evidence="1">
    <location>
        <begin position="69"/>
        <end position="191"/>
    </location>
</feature>
<protein>
    <submittedName>
        <fullName evidence="2">11696_t:CDS:1</fullName>
    </submittedName>
</protein>
<accession>A0A9N8W824</accession>
<sequence>MKIYNKLPWFNWVVLKFGRFREYEVGEHFRISLRILRNINVTQRTHNTPTTTSGTIKPTLRKVTNTYKRTPARNPESDEFTQTNSRINTERGTIESNKLTEEIQSDSPQVTNSHGETAPKSTLSHASETRAKIDTKAISLHKRSSRNTVSDVTKSTESDELTQANLQQQHRKRNHKFTTTMPKSMEHTSET</sequence>
<gene>
    <name evidence="2" type="ORF">DERYTH_LOCUS1886</name>
</gene>
<dbReference type="Proteomes" id="UP000789405">
    <property type="component" value="Unassembled WGS sequence"/>
</dbReference>
<feature type="compositionally biased region" description="Polar residues" evidence="1">
    <location>
        <begin position="146"/>
        <end position="168"/>
    </location>
</feature>
<reference evidence="2" key="1">
    <citation type="submission" date="2021-06" db="EMBL/GenBank/DDBJ databases">
        <authorList>
            <person name="Kallberg Y."/>
            <person name="Tangrot J."/>
            <person name="Rosling A."/>
        </authorList>
    </citation>
    <scope>NUCLEOTIDE SEQUENCE</scope>
    <source>
        <strain evidence="2">MA453B</strain>
    </source>
</reference>
<keyword evidence="3" id="KW-1185">Reference proteome</keyword>
<name>A0A9N8W824_9GLOM</name>
<feature type="compositionally biased region" description="Basic and acidic residues" evidence="1">
    <location>
        <begin position="88"/>
        <end position="101"/>
    </location>
</feature>
<organism evidence="2 3">
    <name type="scientific">Dentiscutata erythropus</name>
    <dbReference type="NCBI Taxonomy" id="1348616"/>
    <lineage>
        <taxon>Eukaryota</taxon>
        <taxon>Fungi</taxon>
        <taxon>Fungi incertae sedis</taxon>
        <taxon>Mucoromycota</taxon>
        <taxon>Glomeromycotina</taxon>
        <taxon>Glomeromycetes</taxon>
        <taxon>Diversisporales</taxon>
        <taxon>Gigasporaceae</taxon>
        <taxon>Dentiscutata</taxon>
    </lineage>
</organism>